<reference evidence="9" key="1">
    <citation type="submission" date="2020-01" db="EMBL/GenBank/DDBJ databases">
        <authorList>
            <consortium name="DOE Joint Genome Institute"/>
            <person name="Haridas S."/>
            <person name="Albert R."/>
            <person name="Binder M."/>
            <person name="Bloem J."/>
            <person name="Labutti K."/>
            <person name="Salamov A."/>
            <person name="Andreopoulos B."/>
            <person name="Baker S.E."/>
            <person name="Barry K."/>
            <person name="Bills G."/>
            <person name="Bluhm B.H."/>
            <person name="Cannon C."/>
            <person name="Castanera R."/>
            <person name="Culley D.E."/>
            <person name="Daum C."/>
            <person name="Ezra D."/>
            <person name="Gonzalez J.B."/>
            <person name="Henrissat B."/>
            <person name="Kuo A."/>
            <person name="Liang C."/>
            <person name="Lipzen A."/>
            <person name="Lutzoni F."/>
            <person name="Magnuson J."/>
            <person name="Mondo S."/>
            <person name="Nolan M."/>
            <person name="Ohm R."/>
            <person name="Pangilinan J."/>
            <person name="Park H.-J."/>
            <person name="Ramirez L."/>
            <person name="Alfaro M."/>
            <person name="Sun H."/>
            <person name="Tritt A."/>
            <person name="Yoshinaga Y."/>
            <person name="Zwiers L.-H."/>
            <person name="Turgeon B.G."/>
            <person name="Goodwin S.B."/>
            <person name="Spatafora J.W."/>
            <person name="Crous P.W."/>
            <person name="Grigoriev I.V."/>
        </authorList>
    </citation>
    <scope>NUCLEOTIDE SEQUENCE</scope>
    <source>
        <strain evidence="9">IPT5</strain>
    </source>
</reference>
<evidence type="ECO:0000256" key="3">
    <source>
        <dbReference type="ARBA" id="ARBA00022827"/>
    </source>
</evidence>
<dbReference type="SUPFAM" id="SSF51905">
    <property type="entry name" value="FAD/NAD(P)-binding domain"/>
    <property type="match status" value="2"/>
</dbReference>
<dbReference type="Pfam" id="PF22366">
    <property type="entry name" value="NDH2_C"/>
    <property type="match status" value="1"/>
</dbReference>
<keyword evidence="10" id="KW-1185">Reference proteome</keyword>
<dbReference type="Pfam" id="PF07992">
    <property type="entry name" value="Pyr_redox_2"/>
    <property type="match status" value="1"/>
</dbReference>
<feature type="domain" description="External alternative NADH-ubiquinone oxidoreductase-like C-terminal" evidence="8">
    <location>
        <begin position="489"/>
        <end position="549"/>
    </location>
</feature>
<evidence type="ECO:0000313" key="9">
    <source>
        <dbReference type="EMBL" id="KAF2845183.1"/>
    </source>
</evidence>
<evidence type="ECO:0000256" key="4">
    <source>
        <dbReference type="ARBA" id="ARBA00023002"/>
    </source>
</evidence>
<comment type="similarity">
    <text evidence="1">Belongs to the NADH dehydrogenase family.</text>
</comment>
<feature type="compositionally biased region" description="Basic and acidic residues" evidence="6">
    <location>
        <begin position="157"/>
        <end position="174"/>
    </location>
</feature>
<evidence type="ECO:0000256" key="5">
    <source>
        <dbReference type="ARBA" id="ARBA00023027"/>
    </source>
</evidence>
<accession>A0A6A7AQ49</accession>
<dbReference type="PANTHER" id="PTHR43706:SF17">
    <property type="entry name" value="NADH DEHYDROGENASE (EUROFUNG)"/>
    <property type="match status" value="1"/>
</dbReference>
<dbReference type="GO" id="GO:0005739">
    <property type="term" value="C:mitochondrion"/>
    <property type="evidence" value="ECO:0007669"/>
    <property type="project" value="TreeGrafter"/>
</dbReference>
<dbReference type="EMBL" id="MU006352">
    <property type="protein sequence ID" value="KAF2845183.1"/>
    <property type="molecule type" value="Genomic_DNA"/>
</dbReference>
<dbReference type="AlphaFoldDB" id="A0A6A7AQ49"/>
<protein>
    <submittedName>
        <fullName evidence="9">Uncharacterized protein</fullName>
    </submittedName>
</protein>
<evidence type="ECO:0000256" key="6">
    <source>
        <dbReference type="SAM" id="MobiDB-lite"/>
    </source>
</evidence>
<evidence type="ECO:0000313" key="10">
    <source>
        <dbReference type="Proteomes" id="UP000799423"/>
    </source>
</evidence>
<feature type="region of interest" description="Disordered" evidence="6">
    <location>
        <begin position="150"/>
        <end position="174"/>
    </location>
</feature>
<evidence type="ECO:0000259" key="8">
    <source>
        <dbReference type="Pfam" id="PF22366"/>
    </source>
</evidence>
<evidence type="ECO:0000256" key="1">
    <source>
        <dbReference type="ARBA" id="ARBA00005272"/>
    </source>
</evidence>
<organism evidence="9 10">
    <name type="scientific">Plenodomus tracheiphilus IPT5</name>
    <dbReference type="NCBI Taxonomy" id="1408161"/>
    <lineage>
        <taxon>Eukaryota</taxon>
        <taxon>Fungi</taxon>
        <taxon>Dikarya</taxon>
        <taxon>Ascomycota</taxon>
        <taxon>Pezizomycotina</taxon>
        <taxon>Dothideomycetes</taxon>
        <taxon>Pleosporomycetidae</taxon>
        <taxon>Pleosporales</taxon>
        <taxon>Pleosporineae</taxon>
        <taxon>Leptosphaeriaceae</taxon>
        <taxon>Plenodomus</taxon>
    </lineage>
</organism>
<proteinExistence type="inferred from homology"/>
<dbReference type="GO" id="GO:0003954">
    <property type="term" value="F:NADH dehydrogenase activity"/>
    <property type="evidence" value="ECO:0007669"/>
    <property type="project" value="InterPro"/>
</dbReference>
<gene>
    <name evidence="9" type="ORF">T440DRAFT_472839</name>
</gene>
<dbReference type="OrthoDB" id="9992747at2759"/>
<keyword evidence="2" id="KW-0285">Flavoprotein</keyword>
<name>A0A6A7AQ49_9PLEO</name>
<dbReference type="PRINTS" id="PR00368">
    <property type="entry name" value="FADPNR"/>
</dbReference>
<sequence length="553" mass="61823">MMQSPKHLTRLTIGVMDIVSEGGASRYRAGTRVLGRGFPIQQRRGITIDQLDQGRDDRERVVILGSGWAGFTVARGLDPKKFQAVVVSPRSYFAFTPLLASTAVGTLEFRTALEPVRSKRTRVNFVQGWADDVDFKNKTITIEEAVDDPLQGMAPTSDRHAGESKEQRAMTRKADVEKGKQFDMTYDKLIVTVGCYSQTFGTPGVKEHAFFLKDVGDARKIRNRLLACFEGAALPTTSDEMRRQLLNFAIVGGGPTGIEFSAELHDLINEDLAKIYPELIQYHKITVYDVAEKVLPMFDEKLAKYASQKFKRRGIDIKTSHHVESLRLGAPAERTVSQDANDYRLFTIKVKEEGETGVGMCVWSTGLMQNPFVAQSLDDVRQAPDNIQLLDASADTTPSTDVKWKVKKHPRSGSIITDDRLRIKLEPSTFESKGLEAIHPDVFALGDCGIIQDTSYPATAQVASQKALWLTKRLNKGDFDKTAFTYKDLGTLAYIGNWDALFQGGGGGRLQGYLAWMIWRGAYLTKTVSWRNKILVPVYWAVNWVFGRDISRF</sequence>
<dbReference type="Gene3D" id="3.50.50.100">
    <property type="match status" value="1"/>
</dbReference>
<feature type="domain" description="FAD/NAD(P)-binding" evidence="7">
    <location>
        <begin position="60"/>
        <end position="374"/>
    </location>
</feature>
<dbReference type="PANTHER" id="PTHR43706">
    <property type="entry name" value="NADH DEHYDROGENASE"/>
    <property type="match status" value="1"/>
</dbReference>
<dbReference type="InterPro" id="IPR023753">
    <property type="entry name" value="FAD/NAD-binding_dom"/>
</dbReference>
<keyword evidence="5" id="KW-0520">NAD</keyword>
<keyword evidence="4" id="KW-0560">Oxidoreductase</keyword>
<dbReference type="InterPro" id="IPR054585">
    <property type="entry name" value="NDH2-like_C"/>
</dbReference>
<keyword evidence="3" id="KW-0274">FAD</keyword>
<dbReference type="InterPro" id="IPR036188">
    <property type="entry name" value="FAD/NAD-bd_sf"/>
</dbReference>
<dbReference type="InterPro" id="IPR045024">
    <property type="entry name" value="NDH-2"/>
</dbReference>
<evidence type="ECO:0000259" key="7">
    <source>
        <dbReference type="Pfam" id="PF07992"/>
    </source>
</evidence>
<evidence type="ECO:0000256" key="2">
    <source>
        <dbReference type="ARBA" id="ARBA00022630"/>
    </source>
</evidence>
<dbReference type="Proteomes" id="UP000799423">
    <property type="component" value="Unassembled WGS sequence"/>
</dbReference>